<dbReference type="Proteomes" id="UP000662904">
    <property type="component" value="Chromosome"/>
</dbReference>
<dbReference type="PANTHER" id="PTHR39673:SF5">
    <property type="entry name" value="TUNGSTEN-CONTAINING FORMYLMETHANOFURAN DEHYDROGENASE 2 SUBUNIT C"/>
    <property type="match status" value="1"/>
</dbReference>
<dbReference type="PIRSF" id="PIRSF006519">
    <property type="entry name" value="GOGAT_dom3"/>
    <property type="match status" value="1"/>
</dbReference>
<dbReference type="Gene3D" id="2.160.20.60">
    <property type="entry name" value="Glutamate synthase, alpha subunit, C-terminal domain"/>
    <property type="match status" value="1"/>
</dbReference>
<evidence type="ECO:0000313" key="3">
    <source>
        <dbReference type="Proteomes" id="UP000662904"/>
    </source>
</evidence>
<name>A0A8A0RMH8_9FIRM</name>
<feature type="domain" description="Glutamate synthase alpha subunit C-terminal" evidence="1">
    <location>
        <begin position="31"/>
        <end position="187"/>
    </location>
</feature>
<dbReference type="Pfam" id="PF01493">
    <property type="entry name" value="GXGXG"/>
    <property type="match status" value="1"/>
</dbReference>
<protein>
    <submittedName>
        <fullName evidence="2">Glutamate synthase [NADPH] large chain</fullName>
        <ecNumber evidence="2">1.4.1.13</ecNumber>
    </submittedName>
</protein>
<evidence type="ECO:0000259" key="1">
    <source>
        <dbReference type="Pfam" id="PF01493"/>
    </source>
</evidence>
<dbReference type="SUPFAM" id="SSF69336">
    <property type="entry name" value="Alpha subunit of glutamate synthase, C-terminal domain"/>
    <property type="match status" value="1"/>
</dbReference>
<dbReference type="AlphaFoldDB" id="A0A8A0RMH8"/>
<evidence type="ECO:0000313" key="2">
    <source>
        <dbReference type="EMBL" id="QSQ09004.1"/>
    </source>
</evidence>
<dbReference type="InterPro" id="IPR002489">
    <property type="entry name" value="Glu_synth_asu_C"/>
</dbReference>
<organism evidence="2 3">
    <name type="scientific">Koleobacter methoxysyntrophicus</name>
    <dbReference type="NCBI Taxonomy" id="2751313"/>
    <lineage>
        <taxon>Bacteria</taxon>
        <taxon>Bacillati</taxon>
        <taxon>Bacillota</taxon>
        <taxon>Clostridia</taxon>
        <taxon>Koleobacterales</taxon>
        <taxon>Koleobacteraceae</taxon>
        <taxon>Koleobacter</taxon>
    </lineage>
</organism>
<gene>
    <name evidence="2" type="primary">gltB</name>
    <name evidence="2" type="ORF">H0A61_01361</name>
</gene>
<dbReference type="RefSeq" id="WP_206709198.1">
    <property type="nucleotide sequence ID" value="NZ_CP059066.1"/>
</dbReference>
<dbReference type="InterPro" id="IPR012061">
    <property type="entry name" value="Glu_synth_lsu_3"/>
</dbReference>
<sequence length="245" mass="26628">MFNSINAKDLSFEELNTLIKRIRSFGENRISIKNVNGHSYIGAGLKGETRIFIEGTAGNELAAFMDGCEIRIFGNVQDAVGNSMNSGKIIVEGSSGDTLGCSMKGGKIFLKGDAGCRAGVNMQEYRGKVPCIIIGGKTGDFLGEYMSGGILVVLGLKRQGNIVGDFCGRGMHGGVIYVRGRVKPYSLAREVEVHELSQKDMDLLNPLLEEYGKDFNLSLNNLDCRDFTKIVPKFSKPCGSVYSHH</sequence>
<keyword evidence="2" id="KW-0560">Oxidoreductase</keyword>
<dbReference type="EC" id="1.4.1.13" evidence="2"/>
<reference evidence="2" key="1">
    <citation type="submission" date="2020-07" db="EMBL/GenBank/DDBJ databases">
        <title>Koleobacter methoxysyntrophicus gen. nov., sp. nov., a novel anaerobic bacterium isolated from deep subsurface oil field and proposal of Koleobacterales ord. nov. in the phylum Firmicutes.</title>
        <authorList>
            <person name="Sakamoto S."/>
            <person name="Tamaki H."/>
        </authorList>
    </citation>
    <scope>NUCLEOTIDE SEQUENCE</scope>
    <source>
        <strain evidence="2">NRmbB1</strain>
    </source>
</reference>
<dbReference type="GO" id="GO:0004355">
    <property type="term" value="F:glutamate synthase (NADPH) activity"/>
    <property type="evidence" value="ECO:0007669"/>
    <property type="project" value="UniProtKB-EC"/>
</dbReference>
<accession>A0A8A0RMH8</accession>
<dbReference type="KEGG" id="kme:H0A61_01361"/>
<dbReference type="EMBL" id="CP059066">
    <property type="protein sequence ID" value="QSQ09004.1"/>
    <property type="molecule type" value="Genomic_DNA"/>
</dbReference>
<dbReference type="InterPro" id="IPR036485">
    <property type="entry name" value="Glu_synth_asu_C_sf"/>
</dbReference>
<proteinExistence type="predicted"/>
<keyword evidence="3" id="KW-1185">Reference proteome</keyword>
<dbReference type="PANTHER" id="PTHR39673">
    <property type="entry name" value="TUNGSTEN FORMYLMETHANOFURAN DEHYDROGENASE, SUBUNIT C (FWDC)"/>
    <property type="match status" value="1"/>
</dbReference>